<protein>
    <recommendedName>
        <fullName evidence="1">DUF5071 domain-containing protein</fullName>
    </recommendedName>
</protein>
<name>A0AAW0E5F0_9AGAR</name>
<feature type="domain" description="DUF5071" evidence="1">
    <location>
        <begin position="1"/>
        <end position="98"/>
    </location>
</feature>
<accession>A0AAW0E5F0</accession>
<dbReference type="InterPro" id="IPR031837">
    <property type="entry name" value="DUF5071"/>
</dbReference>
<evidence type="ECO:0000313" key="3">
    <source>
        <dbReference type="Proteomes" id="UP001362999"/>
    </source>
</evidence>
<dbReference type="InterPro" id="IPR038692">
    <property type="entry name" value="Cthe_2751_sf"/>
</dbReference>
<proteinExistence type="predicted"/>
<reference evidence="2 3" key="1">
    <citation type="journal article" date="2024" name="J Genomics">
        <title>Draft genome sequencing and assembly of Favolaschia claudopus CIRM-BRFM 2984 isolated from oak limbs.</title>
        <authorList>
            <person name="Navarro D."/>
            <person name="Drula E."/>
            <person name="Chaduli D."/>
            <person name="Cazenave R."/>
            <person name="Ahrendt S."/>
            <person name="Wang J."/>
            <person name="Lipzen A."/>
            <person name="Daum C."/>
            <person name="Barry K."/>
            <person name="Grigoriev I.V."/>
            <person name="Favel A."/>
            <person name="Rosso M.N."/>
            <person name="Martin F."/>
        </authorList>
    </citation>
    <scope>NUCLEOTIDE SEQUENCE [LARGE SCALE GENOMIC DNA]</scope>
    <source>
        <strain evidence="2 3">CIRM-BRFM 2984</strain>
    </source>
</reference>
<sequence>MRPHVPGLLEWLQDSNWPPYEGCWRQLERFPELTIDPIRDELRKGEDGWWELSLLRFLHQAAPPPMIDKARGEIERIAQCPTQEEIDNDVVELAHECLQQMDDEGERRKM</sequence>
<dbReference type="Proteomes" id="UP001362999">
    <property type="component" value="Unassembled WGS sequence"/>
</dbReference>
<dbReference type="Pfam" id="PF16804">
    <property type="entry name" value="DUF5071"/>
    <property type="match status" value="1"/>
</dbReference>
<dbReference type="AlphaFoldDB" id="A0AAW0E5F0"/>
<comment type="caution">
    <text evidence="2">The sequence shown here is derived from an EMBL/GenBank/DDBJ whole genome shotgun (WGS) entry which is preliminary data.</text>
</comment>
<dbReference type="EMBL" id="JAWWNJ010000003">
    <property type="protein sequence ID" value="KAK7059858.1"/>
    <property type="molecule type" value="Genomic_DNA"/>
</dbReference>
<gene>
    <name evidence="2" type="ORF">R3P38DRAFT_2838247</name>
</gene>
<organism evidence="2 3">
    <name type="scientific">Favolaschia claudopus</name>
    <dbReference type="NCBI Taxonomy" id="2862362"/>
    <lineage>
        <taxon>Eukaryota</taxon>
        <taxon>Fungi</taxon>
        <taxon>Dikarya</taxon>
        <taxon>Basidiomycota</taxon>
        <taxon>Agaricomycotina</taxon>
        <taxon>Agaricomycetes</taxon>
        <taxon>Agaricomycetidae</taxon>
        <taxon>Agaricales</taxon>
        <taxon>Marasmiineae</taxon>
        <taxon>Mycenaceae</taxon>
        <taxon>Favolaschia</taxon>
    </lineage>
</organism>
<evidence type="ECO:0000313" key="2">
    <source>
        <dbReference type="EMBL" id="KAK7059858.1"/>
    </source>
</evidence>
<dbReference type="Gene3D" id="1.25.40.750">
    <property type="entry name" value="Domain of unknown function DUF5071"/>
    <property type="match status" value="1"/>
</dbReference>
<evidence type="ECO:0000259" key="1">
    <source>
        <dbReference type="Pfam" id="PF16804"/>
    </source>
</evidence>
<keyword evidence="3" id="KW-1185">Reference proteome</keyword>